<sequence>MQPFRAMGVAGAGDRVADGGGDGGSPGEEDGMNDAELRARLVERLTGSGLLRTEPWCEAVSAVPRHEFLRGGFFEQVDGAMPTAWTPVMQDDPRWLESCYEDASLVTQIAGTIVPGDIRGEITRAPTSSSTMPGLIVRMLEDLQVDDGHRVLEIGTGTGYSTALMCHRLGDDMVTSVEVDENVSTRARTALGQCGYAPNLIVGDGLAGYKDGAPYDRVIATCGLLSVPRELIEQTRPGGTILVTLCGWLYSSELARLTVHEDGTASGRFLGGEISFMLARPHFPPPLGLLPDLDDGDERPAALGADVIDDWNTRFVAQLAAPRVQQVVLTRDGRTERLLLDAATGAWAVLWERHGQWMVRQSGQSRIWDAVEEHITRWRAVGAPPLERFEIAVSSDRPSITWPGD</sequence>
<feature type="compositionally biased region" description="Low complexity" evidence="12">
    <location>
        <begin position="1"/>
        <end position="14"/>
    </location>
</feature>
<evidence type="ECO:0000256" key="3">
    <source>
        <dbReference type="ARBA" id="ARBA00011890"/>
    </source>
</evidence>
<evidence type="ECO:0000256" key="12">
    <source>
        <dbReference type="SAM" id="MobiDB-lite"/>
    </source>
</evidence>
<dbReference type="GO" id="GO:0008168">
    <property type="term" value="F:methyltransferase activity"/>
    <property type="evidence" value="ECO:0007669"/>
    <property type="project" value="UniProtKB-KW"/>
</dbReference>
<keyword evidence="8" id="KW-0949">S-adenosyl-L-methionine</keyword>
<dbReference type="PANTHER" id="PTHR11579">
    <property type="entry name" value="PROTEIN-L-ISOASPARTATE O-METHYLTRANSFERASE"/>
    <property type="match status" value="1"/>
</dbReference>
<comment type="caution">
    <text evidence="13">The sequence shown here is derived from an EMBL/GenBank/DDBJ whole genome shotgun (WGS) entry which is preliminary data.</text>
</comment>
<dbReference type="InterPro" id="IPR029063">
    <property type="entry name" value="SAM-dependent_MTases_sf"/>
</dbReference>
<evidence type="ECO:0000256" key="7">
    <source>
        <dbReference type="ARBA" id="ARBA00022679"/>
    </source>
</evidence>
<dbReference type="EMBL" id="JBIAWJ010000003">
    <property type="protein sequence ID" value="MFF4521785.1"/>
    <property type="molecule type" value="Genomic_DNA"/>
</dbReference>
<dbReference type="SUPFAM" id="SSF53335">
    <property type="entry name" value="S-adenosyl-L-methionine-dependent methyltransferases"/>
    <property type="match status" value="1"/>
</dbReference>
<dbReference type="Gene3D" id="3.40.50.150">
    <property type="entry name" value="Vaccinia Virus protein VP39"/>
    <property type="match status" value="1"/>
</dbReference>
<evidence type="ECO:0000256" key="6">
    <source>
        <dbReference type="ARBA" id="ARBA00022603"/>
    </source>
</evidence>
<dbReference type="InterPro" id="IPR026448">
    <property type="entry name" value="Methyltr_grasp"/>
</dbReference>
<dbReference type="EC" id="2.1.1.77" evidence="3"/>
<dbReference type="GO" id="GO:0032259">
    <property type="term" value="P:methylation"/>
    <property type="evidence" value="ECO:0007669"/>
    <property type="project" value="UniProtKB-KW"/>
</dbReference>
<reference evidence="13 14" key="1">
    <citation type="submission" date="2024-10" db="EMBL/GenBank/DDBJ databases">
        <title>The Natural Products Discovery Center: Release of the First 8490 Sequenced Strains for Exploring Actinobacteria Biosynthetic Diversity.</title>
        <authorList>
            <person name="Kalkreuter E."/>
            <person name="Kautsar S.A."/>
            <person name="Yang D."/>
            <person name="Bader C.D."/>
            <person name="Teijaro C.N."/>
            <person name="Fluegel L."/>
            <person name="Davis C.M."/>
            <person name="Simpson J.R."/>
            <person name="Lauterbach L."/>
            <person name="Steele A.D."/>
            <person name="Gui C."/>
            <person name="Meng S."/>
            <person name="Li G."/>
            <person name="Viehrig K."/>
            <person name="Ye F."/>
            <person name="Su P."/>
            <person name="Kiefer A.F."/>
            <person name="Nichols A."/>
            <person name="Cepeda A.J."/>
            <person name="Yan W."/>
            <person name="Fan B."/>
            <person name="Jiang Y."/>
            <person name="Adhikari A."/>
            <person name="Zheng C.-J."/>
            <person name="Schuster L."/>
            <person name="Cowan T.M."/>
            <person name="Smanski M.J."/>
            <person name="Chevrette M.G."/>
            <person name="De Carvalho L.P.S."/>
            <person name="Shen B."/>
        </authorList>
    </citation>
    <scope>NUCLEOTIDE SEQUENCE [LARGE SCALE GENOMIC DNA]</scope>
    <source>
        <strain evidence="13 14">NPDC001390</strain>
    </source>
</reference>
<evidence type="ECO:0000256" key="5">
    <source>
        <dbReference type="ARBA" id="ARBA00022490"/>
    </source>
</evidence>
<evidence type="ECO:0000256" key="10">
    <source>
        <dbReference type="ARBA" id="ARBA00031323"/>
    </source>
</evidence>
<keyword evidence="7" id="KW-0808">Transferase</keyword>
<protein>
    <recommendedName>
        <fullName evidence="4">Protein-L-isoaspartate O-methyltransferase</fullName>
        <ecNumber evidence="3">2.1.1.77</ecNumber>
    </recommendedName>
    <alternativeName>
        <fullName evidence="11">L-isoaspartyl protein carboxyl methyltransferase</fullName>
    </alternativeName>
    <alternativeName>
        <fullName evidence="9">Protein L-isoaspartyl methyltransferase</fullName>
    </alternativeName>
    <alternativeName>
        <fullName evidence="10">Protein-beta-aspartate methyltransferase</fullName>
    </alternativeName>
</protein>
<dbReference type="Proteomes" id="UP001602058">
    <property type="component" value="Unassembled WGS sequence"/>
</dbReference>
<evidence type="ECO:0000313" key="13">
    <source>
        <dbReference type="EMBL" id="MFF4521785.1"/>
    </source>
</evidence>
<dbReference type="Pfam" id="PF01135">
    <property type="entry name" value="PCMT"/>
    <property type="match status" value="1"/>
</dbReference>
<gene>
    <name evidence="13" type="primary">tgmC</name>
    <name evidence="13" type="ORF">ACFY1D_10100</name>
</gene>
<keyword evidence="5" id="KW-0963">Cytoplasm</keyword>
<dbReference type="PANTHER" id="PTHR11579:SF0">
    <property type="entry name" value="PROTEIN-L-ISOASPARTATE(D-ASPARTATE) O-METHYLTRANSFERASE"/>
    <property type="match status" value="1"/>
</dbReference>
<keyword evidence="6 13" id="KW-0489">Methyltransferase</keyword>
<keyword evidence="14" id="KW-1185">Reference proteome</keyword>
<evidence type="ECO:0000256" key="9">
    <source>
        <dbReference type="ARBA" id="ARBA00030757"/>
    </source>
</evidence>
<dbReference type="NCBIfam" id="TIGR04188">
    <property type="entry name" value="methyltr_grsp"/>
    <property type="match status" value="1"/>
</dbReference>
<dbReference type="RefSeq" id="WP_387885243.1">
    <property type="nucleotide sequence ID" value="NZ_JBIAWJ010000003.1"/>
</dbReference>
<feature type="region of interest" description="Disordered" evidence="12">
    <location>
        <begin position="1"/>
        <end position="32"/>
    </location>
</feature>
<comment type="subcellular location">
    <subcellularLocation>
        <location evidence="1">Cytoplasm</location>
    </subcellularLocation>
</comment>
<name>A0ABW6UED4_9ACTN</name>
<dbReference type="CDD" id="cd02440">
    <property type="entry name" value="AdoMet_MTases"/>
    <property type="match status" value="1"/>
</dbReference>
<evidence type="ECO:0000256" key="11">
    <source>
        <dbReference type="ARBA" id="ARBA00031350"/>
    </source>
</evidence>
<evidence type="ECO:0000313" key="14">
    <source>
        <dbReference type="Proteomes" id="UP001602058"/>
    </source>
</evidence>
<organism evidence="13 14">
    <name type="scientific">Streptomyces bluensis</name>
    <dbReference type="NCBI Taxonomy" id="33897"/>
    <lineage>
        <taxon>Bacteria</taxon>
        <taxon>Bacillati</taxon>
        <taxon>Actinomycetota</taxon>
        <taxon>Actinomycetes</taxon>
        <taxon>Kitasatosporales</taxon>
        <taxon>Streptomycetaceae</taxon>
        <taxon>Streptomyces</taxon>
    </lineage>
</organism>
<evidence type="ECO:0000256" key="8">
    <source>
        <dbReference type="ARBA" id="ARBA00022691"/>
    </source>
</evidence>
<evidence type="ECO:0000256" key="2">
    <source>
        <dbReference type="ARBA" id="ARBA00005369"/>
    </source>
</evidence>
<evidence type="ECO:0000256" key="4">
    <source>
        <dbReference type="ARBA" id="ARBA00013346"/>
    </source>
</evidence>
<comment type="similarity">
    <text evidence="2">Belongs to the methyltransferase superfamily. L-isoaspartyl/D-aspartyl protein methyltransferase family.</text>
</comment>
<evidence type="ECO:0000256" key="1">
    <source>
        <dbReference type="ARBA" id="ARBA00004496"/>
    </source>
</evidence>
<accession>A0ABW6UED4</accession>
<proteinExistence type="inferred from homology"/>
<dbReference type="InterPro" id="IPR000682">
    <property type="entry name" value="PCMT"/>
</dbReference>